<feature type="transmembrane region" description="Helical" evidence="1">
    <location>
        <begin position="20"/>
        <end position="39"/>
    </location>
</feature>
<organism evidence="2 3">
    <name type="scientific">Komagataeibacter saccharivorans</name>
    <dbReference type="NCBI Taxonomy" id="265959"/>
    <lineage>
        <taxon>Bacteria</taxon>
        <taxon>Pseudomonadati</taxon>
        <taxon>Pseudomonadota</taxon>
        <taxon>Alphaproteobacteria</taxon>
        <taxon>Acetobacterales</taxon>
        <taxon>Acetobacteraceae</taxon>
        <taxon>Komagataeibacter</taxon>
    </lineage>
</organism>
<dbReference type="RefSeq" id="WP_162900506.1">
    <property type="nucleotide sequence ID" value="NZ_CP023036.1"/>
</dbReference>
<feature type="transmembrane region" description="Helical" evidence="1">
    <location>
        <begin position="51"/>
        <end position="71"/>
    </location>
</feature>
<dbReference type="KEGG" id="ksc:CD178_02906"/>
<keyword evidence="1" id="KW-1133">Transmembrane helix</keyword>
<name>A0A347WFK9_9PROT</name>
<dbReference type="Proteomes" id="UP000264120">
    <property type="component" value="Chromosome"/>
</dbReference>
<sequence>MPRVTVSPKSRLMLNRLVNAVVGCLCSYLVAHMLLMDLVQRARSTPTNAAAAGHMIALACLPLLILTWFGLYTRYRGAMVVITAGGLAALSGLVVS</sequence>
<keyword evidence="3" id="KW-1185">Reference proteome</keyword>
<accession>A0A347WFK9</accession>
<evidence type="ECO:0000313" key="3">
    <source>
        <dbReference type="Proteomes" id="UP000264120"/>
    </source>
</evidence>
<keyword evidence="1" id="KW-0472">Membrane</keyword>
<evidence type="ECO:0000256" key="1">
    <source>
        <dbReference type="SAM" id="Phobius"/>
    </source>
</evidence>
<proteinExistence type="predicted"/>
<protein>
    <submittedName>
        <fullName evidence="2">Uncharacterized protein</fullName>
    </submittedName>
</protein>
<dbReference type="AlphaFoldDB" id="A0A347WFK9"/>
<keyword evidence="1" id="KW-0812">Transmembrane</keyword>
<dbReference type="EMBL" id="CP023036">
    <property type="protein sequence ID" value="AXY23652.1"/>
    <property type="molecule type" value="Genomic_DNA"/>
</dbReference>
<reference evidence="2 3" key="1">
    <citation type="submission" date="2017-08" db="EMBL/GenBank/DDBJ databases">
        <title>Complete genome sequence of Gluconacetobacter saccharivorans CV1 isolated from Fermented Vinegar.</title>
        <authorList>
            <person name="Kim S.-Y."/>
        </authorList>
    </citation>
    <scope>NUCLEOTIDE SEQUENCE [LARGE SCALE GENOMIC DNA]</scope>
    <source>
        <strain evidence="2 3">CV1</strain>
    </source>
</reference>
<feature type="transmembrane region" description="Helical" evidence="1">
    <location>
        <begin position="77"/>
        <end position="95"/>
    </location>
</feature>
<gene>
    <name evidence="2" type="ORF">CD178_02906</name>
</gene>
<evidence type="ECO:0000313" key="2">
    <source>
        <dbReference type="EMBL" id="AXY23652.1"/>
    </source>
</evidence>